<sequence>MQINWVEIRKIIFGYCKKTFTENNITYSETEITEAICIFKNFINISSPYAFLNGLSREILPSLQNACIDKVGDIISLKSLLASLDAFLKKTLVLTGTVTYSSINDSHKTLMWLFKESRVSPTFTTNNPTIDESTYSSFIGNSEGVYLFAMSYVARNQIHNSPDWDASEVTLRLKYCLSLYIYIILKYKEKLLIYNSNLNNESYAELFNDDESKVLYNYFSFGKTSITAKTELIESFILCSLYKKGTTTPNIIESDLNKFTQSSILPAAFSRLLENLISKKAIELDKTTCNITLSEDERKRIKEQEENYNANAKLFNDSIDEVLDNFSLSQHKDKLIKKLRAFFEENYNIDINEGCEIESSTTSIKNFQILFTYLKDISPNENTAENLFKALLDVCKANDFLIRLSAGKVFSKISNPDQFSNYISSIERNIYLDTQIILYALCINDNYPRYDNVYYRIARNLVEMSFNKKGIKLLLSNHYLGEITTHLKQALLLIPFTEIKEFESKKISNNVFYSYYFQLKEKDSLPEAIDSFADFMEDMFSLREEDALDTSFYHIAVGVLNGLFPDLNIEIKDIPFYNEDEITNASNIFDTAISTNMLDTKKEKILSNDAIMGCHLFNAQFHNGKDPFFLTYDKSFNFFRKLFIEQYRRGKVTYMHWYLFTPGKFLSHIDFISLKINTDSLTDELLSIMDNSKFREKTKTIVETISRLIDIKNISTQNRRNYIEISKTIFTNEEFPNFIDNTEKEEDPRTKRFSMIVDYILGHYRDKGEEFIDSFKAMLSNKDYFSKTIDILKLAYDSSEISNDSIVSQIDELMIIFIQYKKNLLEEKK</sequence>
<organism evidence="1 2">
    <name type="scientific">Bacteroides parvus</name>
    <dbReference type="NCBI Taxonomy" id="2763025"/>
    <lineage>
        <taxon>Bacteria</taxon>
        <taxon>Pseudomonadati</taxon>
        <taxon>Bacteroidota</taxon>
        <taxon>Bacteroidia</taxon>
        <taxon>Bacteroidales</taxon>
        <taxon>Bacteroidaceae</taxon>
        <taxon>Bacteroides</taxon>
    </lineage>
</organism>
<proteinExistence type="predicted"/>
<accession>A0ABR7BX01</accession>
<reference evidence="1 2" key="1">
    <citation type="submission" date="2020-08" db="EMBL/GenBank/DDBJ databases">
        <title>Genome public.</title>
        <authorList>
            <person name="Liu C."/>
            <person name="Sun Q."/>
        </authorList>
    </citation>
    <scope>NUCLEOTIDE SEQUENCE [LARGE SCALE GENOMIC DNA]</scope>
    <source>
        <strain evidence="1 2">NSJ-21</strain>
    </source>
</reference>
<dbReference type="RefSeq" id="WP_186905398.1">
    <property type="nucleotide sequence ID" value="NZ_JACOOG010000001.1"/>
</dbReference>
<comment type="caution">
    <text evidence="1">The sequence shown here is derived from an EMBL/GenBank/DDBJ whole genome shotgun (WGS) entry which is preliminary data.</text>
</comment>
<name>A0ABR7BX01_9BACE</name>
<evidence type="ECO:0000313" key="1">
    <source>
        <dbReference type="EMBL" id="MBC5589877.1"/>
    </source>
</evidence>
<keyword evidence="2" id="KW-1185">Reference proteome</keyword>
<dbReference type="Proteomes" id="UP000600230">
    <property type="component" value="Unassembled WGS sequence"/>
</dbReference>
<evidence type="ECO:0000313" key="2">
    <source>
        <dbReference type="Proteomes" id="UP000600230"/>
    </source>
</evidence>
<protein>
    <submittedName>
        <fullName evidence="1">Uncharacterized protein</fullName>
    </submittedName>
</protein>
<gene>
    <name evidence="1" type="ORF">H8S53_01135</name>
</gene>
<dbReference type="EMBL" id="JACOOG010000001">
    <property type="protein sequence ID" value="MBC5589877.1"/>
    <property type="molecule type" value="Genomic_DNA"/>
</dbReference>